<evidence type="ECO:0000313" key="7">
    <source>
        <dbReference type="Proteomes" id="UP000781958"/>
    </source>
</evidence>
<evidence type="ECO:0000256" key="2">
    <source>
        <dbReference type="ARBA" id="ARBA00023125"/>
    </source>
</evidence>
<dbReference type="SUPFAM" id="SSF48008">
    <property type="entry name" value="GntR ligand-binding domain-like"/>
    <property type="match status" value="1"/>
</dbReference>
<dbReference type="InterPro" id="IPR011711">
    <property type="entry name" value="GntR_C"/>
</dbReference>
<dbReference type="Pfam" id="PF07729">
    <property type="entry name" value="FCD"/>
    <property type="match status" value="1"/>
</dbReference>
<feature type="region of interest" description="Disordered" evidence="4">
    <location>
        <begin position="217"/>
        <end position="236"/>
    </location>
</feature>
<dbReference type="PROSITE" id="PS50949">
    <property type="entry name" value="HTH_GNTR"/>
    <property type="match status" value="1"/>
</dbReference>
<dbReference type="InterPro" id="IPR036390">
    <property type="entry name" value="WH_DNA-bd_sf"/>
</dbReference>
<dbReference type="EMBL" id="JAGINP010000010">
    <property type="protein sequence ID" value="MBP2293376.1"/>
    <property type="molecule type" value="Genomic_DNA"/>
</dbReference>
<dbReference type="Pfam" id="PF00392">
    <property type="entry name" value="GntR"/>
    <property type="match status" value="1"/>
</dbReference>
<dbReference type="SMART" id="SM00345">
    <property type="entry name" value="HTH_GNTR"/>
    <property type="match status" value="1"/>
</dbReference>
<evidence type="ECO:0000256" key="4">
    <source>
        <dbReference type="SAM" id="MobiDB-lite"/>
    </source>
</evidence>
<feature type="domain" description="HTH gntR-type" evidence="5">
    <location>
        <begin position="13"/>
        <end position="80"/>
    </location>
</feature>
<accession>A0ABS4SLE8</accession>
<dbReference type="CDD" id="cd07377">
    <property type="entry name" value="WHTH_GntR"/>
    <property type="match status" value="1"/>
</dbReference>
<gene>
    <name evidence="6" type="ORF">J2851_003159</name>
</gene>
<comment type="caution">
    <text evidence="6">The sequence shown here is derived from an EMBL/GenBank/DDBJ whole genome shotgun (WGS) entry which is preliminary data.</text>
</comment>
<dbReference type="PRINTS" id="PR00035">
    <property type="entry name" value="HTHGNTR"/>
</dbReference>
<dbReference type="SUPFAM" id="SSF46785">
    <property type="entry name" value="Winged helix' DNA-binding domain"/>
    <property type="match status" value="1"/>
</dbReference>
<protein>
    <submittedName>
        <fullName evidence="6">DNA-binding GntR family transcriptional regulator</fullName>
    </submittedName>
</protein>
<evidence type="ECO:0000256" key="3">
    <source>
        <dbReference type="ARBA" id="ARBA00023163"/>
    </source>
</evidence>
<sequence length="236" mass="25957">MSNSSINIVRVAAPLRQQVIDVLRAAISDGRYAPGDRLVERELCETLQVSRPILREALRQLEAEGLVRNVPQRGLEVVTLTAEDVRQIYQVRGALESLAAAEFIAHAGDGQWAQLADAMAAFERAADEGVPSRIQAAKTCFYDTLIAGCGNATMAQILKGLHNRIQLLRGVSLSEPGRLPNTIREMRAIFDALRARDPIRTRHVYDEHIASAARATMQSLGKTRTTRSGVTERDFA</sequence>
<dbReference type="Gene3D" id="1.10.10.10">
    <property type="entry name" value="Winged helix-like DNA-binding domain superfamily/Winged helix DNA-binding domain"/>
    <property type="match status" value="1"/>
</dbReference>
<evidence type="ECO:0000313" key="6">
    <source>
        <dbReference type="EMBL" id="MBP2293376.1"/>
    </source>
</evidence>
<dbReference type="Gene3D" id="1.20.120.530">
    <property type="entry name" value="GntR ligand-binding domain-like"/>
    <property type="match status" value="1"/>
</dbReference>
<dbReference type="InterPro" id="IPR036388">
    <property type="entry name" value="WH-like_DNA-bd_sf"/>
</dbReference>
<dbReference type="InterPro" id="IPR008920">
    <property type="entry name" value="TF_FadR/GntR_C"/>
</dbReference>
<dbReference type="SMART" id="SM00895">
    <property type="entry name" value="FCD"/>
    <property type="match status" value="1"/>
</dbReference>
<dbReference type="PANTHER" id="PTHR43537:SF24">
    <property type="entry name" value="GLUCONATE OPERON TRANSCRIPTIONAL REPRESSOR"/>
    <property type="match status" value="1"/>
</dbReference>
<keyword evidence="7" id="KW-1185">Reference proteome</keyword>
<keyword evidence="1" id="KW-0805">Transcription regulation</keyword>
<dbReference type="GO" id="GO:0003677">
    <property type="term" value="F:DNA binding"/>
    <property type="evidence" value="ECO:0007669"/>
    <property type="project" value="UniProtKB-KW"/>
</dbReference>
<reference evidence="6 7" key="1">
    <citation type="submission" date="2021-03" db="EMBL/GenBank/DDBJ databases">
        <title>Genomic Encyclopedia of Type Strains, Phase III (KMG-III): the genomes of soil and plant-associated and newly described type strains.</title>
        <authorList>
            <person name="Whitman W."/>
        </authorList>
    </citation>
    <scope>NUCLEOTIDE SEQUENCE [LARGE SCALE GENOMIC DNA]</scope>
    <source>
        <strain evidence="6 7">IMMIB AFH-6</strain>
    </source>
</reference>
<dbReference type="PANTHER" id="PTHR43537">
    <property type="entry name" value="TRANSCRIPTIONAL REGULATOR, GNTR FAMILY"/>
    <property type="match status" value="1"/>
</dbReference>
<dbReference type="RefSeq" id="WP_211114337.1">
    <property type="nucleotide sequence ID" value="NZ_JAGINP010000010.1"/>
</dbReference>
<organism evidence="6 7">
    <name type="scientific">Azospirillum rugosum</name>
    <dbReference type="NCBI Taxonomy" id="416170"/>
    <lineage>
        <taxon>Bacteria</taxon>
        <taxon>Pseudomonadati</taxon>
        <taxon>Pseudomonadota</taxon>
        <taxon>Alphaproteobacteria</taxon>
        <taxon>Rhodospirillales</taxon>
        <taxon>Azospirillaceae</taxon>
        <taxon>Azospirillum</taxon>
    </lineage>
</organism>
<name>A0ABS4SLE8_9PROT</name>
<dbReference type="Proteomes" id="UP000781958">
    <property type="component" value="Unassembled WGS sequence"/>
</dbReference>
<keyword evidence="3" id="KW-0804">Transcription</keyword>
<evidence type="ECO:0000256" key="1">
    <source>
        <dbReference type="ARBA" id="ARBA00023015"/>
    </source>
</evidence>
<proteinExistence type="predicted"/>
<keyword evidence="2 6" id="KW-0238">DNA-binding</keyword>
<feature type="compositionally biased region" description="Polar residues" evidence="4">
    <location>
        <begin position="217"/>
        <end position="229"/>
    </location>
</feature>
<evidence type="ECO:0000259" key="5">
    <source>
        <dbReference type="PROSITE" id="PS50949"/>
    </source>
</evidence>
<dbReference type="InterPro" id="IPR000524">
    <property type="entry name" value="Tscrpt_reg_HTH_GntR"/>
</dbReference>